<dbReference type="InterPro" id="IPR051783">
    <property type="entry name" value="NAD(P)-dependent_oxidoreduct"/>
</dbReference>
<sequence length="356" mass="38297">MRIVVTGASGNMGTALLRRLAGVPEIGEVVGVARRLPPASSPYDRVSWVRCDVGDPSAVRTLTEAFRGADAVVHLAWQIQPSQRPGMLHRSNVRGSRHVVDAVVAAGVPALVVASSVGAYDPGPKDRFVDESWPTGGVPGSLYSVQKGLVERLLDDVERDRPELRVVRVRPGLIFQHDAGAQIARYFLGPFVPVSLLSRRWVPVLPLPKRFRVQCVHAADAAEAYTRAVLSPDARGAFNLAVGPVLDPGSMARLLHGRAVAVPEWLLTLAAGATWLTRLQPTDPGWLWLARSAPLMDSTRARVELGWYPQYDALTALTDLVDGMAAGAGTGSPALRPREPLHTAIATHLPGHGTYY</sequence>
<dbReference type="PANTHER" id="PTHR48079">
    <property type="entry name" value="PROTEIN YEEZ"/>
    <property type="match status" value="1"/>
</dbReference>
<comment type="caution">
    <text evidence="2">The sequence shown here is derived from an EMBL/GenBank/DDBJ whole genome shotgun (WGS) entry which is preliminary data.</text>
</comment>
<gene>
    <name evidence="2" type="ORF">Val02_85030</name>
</gene>
<dbReference type="RefSeq" id="WP_203905012.1">
    <property type="nucleotide sequence ID" value="NZ_BOPF01000051.1"/>
</dbReference>
<dbReference type="InterPro" id="IPR001509">
    <property type="entry name" value="Epimerase_deHydtase"/>
</dbReference>
<organism evidence="2 3">
    <name type="scientific">Virgisporangium aliadipatigenens</name>
    <dbReference type="NCBI Taxonomy" id="741659"/>
    <lineage>
        <taxon>Bacteria</taxon>
        <taxon>Bacillati</taxon>
        <taxon>Actinomycetota</taxon>
        <taxon>Actinomycetes</taxon>
        <taxon>Micromonosporales</taxon>
        <taxon>Micromonosporaceae</taxon>
        <taxon>Virgisporangium</taxon>
    </lineage>
</organism>
<evidence type="ECO:0000259" key="1">
    <source>
        <dbReference type="Pfam" id="PF01370"/>
    </source>
</evidence>
<keyword evidence="3" id="KW-1185">Reference proteome</keyword>
<evidence type="ECO:0000313" key="2">
    <source>
        <dbReference type="EMBL" id="GIJ51617.1"/>
    </source>
</evidence>
<dbReference type="GO" id="GO:0004029">
    <property type="term" value="F:aldehyde dehydrogenase (NAD+) activity"/>
    <property type="evidence" value="ECO:0007669"/>
    <property type="project" value="TreeGrafter"/>
</dbReference>
<dbReference type="Gene3D" id="3.40.50.720">
    <property type="entry name" value="NAD(P)-binding Rossmann-like Domain"/>
    <property type="match status" value="1"/>
</dbReference>
<dbReference type="PANTHER" id="PTHR48079:SF6">
    <property type="entry name" value="NAD(P)-BINDING DOMAIN-CONTAINING PROTEIN-RELATED"/>
    <property type="match status" value="1"/>
</dbReference>
<dbReference type="AlphaFoldDB" id="A0A8J3YVV8"/>
<dbReference type="InterPro" id="IPR036291">
    <property type="entry name" value="NAD(P)-bd_dom_sf"/>
</dbReference>
<dbReference type="GO" id="GO:0005737">
    <property type="term" value="C:cytoplasm"/>
    <property type="evidence" value="ECO:0007669"/>
    <property type="project" value="TreeGrafter"/>
</dbReference>
<dbReference type="Pfam" id="PF01370">
    <property type="entry name" value="Epimerase"/>
    <property type="match status" value="1"/>
</dbReference>
<dbReference type="EMBL" id="BOPF01000051">
    <property type="protein sequence ID" value="GIJ51617.1"/>
    <property type="molecule type" value="Genomic_DNA"/>
</dbReference>
<protein>
    <submittedName>
        <fullName evidence="2">Nucleoside-diphosphate sugar epimerase</fullName>
    </submittedName>
</protein>
<dbReference type="Proteomes" id="UP000619260">
    <property type="component" value="Unassembled WGS sequence"/>
</dbReference>
<reference evidence="2" key="1">
    <citation type="submission" date="2021-01" db="EMBL/GenBank/DDBJ databases">
        <title>Whole genome shotgun sequence of Virgisporangium aliadipatigenens NBRC 105644.</title>
        <authorList>
            <person name="Komaki H."/>
            <person name="Tamura T."/>
        </authorList>
    </citation>
    <scope>NUCLEOTIDE SEQUENCE</scope>
    <source>
        <strain evidence="2">NBRC 105644</strain>
    </source>
</reference>
<evidence type="ECO:0000313" key="3">
    <source>
        <dbReference type="Proteomes" id="UP000619260"/>
    </source>
</evidence>
<dbReference type="SUPFAM" id="SSF51735">
    <property type="entry name" value="NAD(P)-binding Rossmann-fold domains"/>
    <property type="match status" value="1"/>
</dbReference>
<name>A0A8J3YVV8_9ACTN</name>
<accession>A0A8J3YVV8</accession>
<feature type="domain" description="NAD-dependent epimerase/dehydratase" evidence="1">
    <location>
        <begin position="3"/>
        <end position="240"/>
    </location>
</feature>
<proteinExistence type="predicted"/>